<sequence>MGCRASAVRNTELSPDCGTASPGVSPTPTTSQLKASNITITNPSTTLHPRDLLASSIPTSPRYRCGKKGDNDEDSSRYTRDGTLSRRRHVHAQDDDHFAPPPPLSPQMVNQSDSKLTSIAFSTSDHMKNMQVLPCRSSGSISPRAAADVARDDGGTVVAPPREGPPESQCIPLRIPAALQLQQPTRSPVAKSGLPSRPSSYIATVDSEDHNATFRTEIDALDRTDSVQAAKEYQQHVQAKRSAKAAYTKRRQLEEFDPVRPVDSFNVTHRGLLGRCWDRRAPELMPVAFVHAMEGMLRAADETHPSSTTTSHPPGAETGRDEYPPSSPHASPSPLSHVSGYLSSFAGGRAPSLARPWPPQGVVCGERRVPRRSHWFSVAGVSSEALYSPLKGNGLSNQTGASNMSPYCTSSGALSPTTSRPGVCSPDFPLRGHAKSLKATAASSPVIYGEDIRITVDDGASQTPQSLTPEQISALPMEKREEYYNDFLARNPRFMGIKDCFAFRLADGVSEDLSTKFLRKRQLRPAPGVVAMRWNRVQLFQPTLHTLVRAVAMTQGIKLDASQLDQHQASDTGARYPAVQHSLLASSASANCLLHATSDDGGTIADMQLRRPCSECVIPRMENYSFSPGGGGSLYASSLSHPEKLRATGDSSGSRNSNPSPSPPRNHSHQPYKESSGEAGFVAGAEFPEDSVLSLALGIHHSSLPQLMGVSPPPPLCGVGRSRACPALESTPKAAKHVDGDPAGSQGAFKHAGSDESVLVALSVSSFSVSIDPFRWQEHRYIRYPVDIDDSKTSRHTYGEGVVTDVMYGGIMIVEASSAAAVKELQALLASMTWTEGRTLHGVIGDVRKHLKVFQGSRNTMRQPTPPQRRVPPDGETAFDAGAPQPQADVEKDHRYRIWRRIGGRPMRDAVELQEISYFFSDAEVREETVTLNRPIGCDDAIAPRGAAAEPGGVTDDPAVSGSRHATNGSCLVADPDISPSFSRVASVWVKLPVIAAVLRTWGLHLLSNPELAQPIAMFLQRYTGIAPALQLTALGSLCTDGDTSGEDACEDADYLFFEGGGASVTVPAAAANDATHPHPAPRIPEFNRFYASKSITSSTMGEHHASDPGTAAPLLQKRTDSSEVPTASLSPAHKQRCSDTKPSERGASGADTPQQSLQKPWKDACAQPSPESQSREAAKGEAVDLVDSGKGLGAAPGVRSGSGGQSSGGSKTTITQNGKRVAGRPSGAVKRSGVGKPQTLTRSLRLSSERREHAPSLRSHADVERGSSSSSSSFSSFPFLRAVTEEGTTDFRGNPGSLASSSVNTPCLQANKWPQPAFQKCRGKHRNGSTCAPSPSTPTERGKATPSASVLATPLLTAASRFAVMPSLSPLTFDDPAPIAPTNAESSAMAATVGPESSAAAVASGKAMGPAAELQVSKVTFRSLPSPTEPQTRFPTASSSVNNAGADISRVRTRRATATPSTASEAAATATIAHGGTSAAAPITVAARRKGATATSKRGKAIGTEKKAAAVAKEAQTAVTPSEEDVSRACHSPPSSGLILASAGVVVNSATPSCAYHATEEEGLWHIAMLEVKAQKQELEDLRQARRDAEDAGKQREDELRSLSRILLPHTAPQELDGVLLYLKTALDAPEDMPHGRLFLHQPSWLPMLVAVWTAPSNRIRAVEIAAELTWMDIPRLGLVAGLLYHHHASGPLEELIIRSDKLLGSPRAAATLPKNYSGGAGLRDERAALPRKPRLRTGRSRRPKRSKGKGRSAGADRLSSSSSSLHFTTELNQTISGFGPGCPPFFITPEEARDTLWLLLCSVAANATSPTFRVVFRGLPTGELIASGGGGGRAVDYSKTRTTSTRLLSLFSWAAARFRDENADARLLLKARSMTLDSFVVFPGSFSASERDAHSPARCSVSSGVSASMSYNTACDEGQGCCNNGSMQLDEDGTGGSFSTPAKQACALSRQNSSFVIMSSLAAALDGAGGEVCSPGRHGCSPSGTFEAARAIGAVQTHQHRAQDRRAWMRNGNDIEERPFYKLLMHHCGEVDGAIKGAENHAGIAASEPTQLDTAPSIQHRIPFSSCDNEGSFHMGTDRQQRRQEAVSPSAMVAATTSEASSRHVRRNSFAHGLWTAEDEQMALQSEAATLREQAGEIWEALGKSVKHYNHFQKEAHQKVMKRSGGNLSPSPPPLLRQILLEY</sequence>
<dbReference type="KEGG" id="loi:92361534"/>
<feature type="coiled-coil region" evidence="1">
    <location>
        <begin position="1573"/>
        <end position="1600"/>
    </location>
</feature>
<dbReference type="RefSeq" id="XP_067064414.1">
    <property type="nucleotide sequence ID" value="XM_067207600.1"/>
</dbReference>
<feature type="compositionally biased region" description="Polar residues" evidence="2">
    <location>
        <begin position="22"/>
        <end position="47"/>
    </location>
</feature>
<proteinExistence type="predicted"/>
<feature type="compositionally biased region" description="Gly residues" evidence="2">
    <location>
        <begin position="1191"/>
        <end position="1208"/>
    </location>
</feature>
<feature type="region of interest" description="Disordered" evidence="2">
    <location>
        <begin position="1716"/>
        <end position="1765"/>
    </location>
</feature>
<name>A0A836KYA9_9TRYP</name>
<evidence type="ECO:0000256" key="1">
    <source>
        <dbReference type="SAM" id="Coils"/>
    </source>
</evidence>
<feature type="region of interest" description="Disordered" evidence="2">
    <location>
        <begin position="857"/>
        <end position="887"/>
    </location>
</feature>
<evidence type="ECO:0000313" key="3">
    <source>
        <dbReference type="EMBL" id="KAG5482408.1"/>
    </source>
</evidence>
<feature type="compositionally biased region" description="Basic and acidic residues" evidence="2">
    <location>
        <begin position="1248"/>
        <end position="1266"/>
    </location>
</feature>
<feature type="region of interest" description="Disordered" evidence="2">
    <location>
        <begin position="1098"/>
        <end position="1276"/>
    </location>
</feature>
<feature type="compositionally biased region" description="Basic residues" evidence="2">
    <location>
        <begin position="1731"/>
        <end position="1752"/>
    </location>
</feature>
<feature type="compositionally biased region" description="Polar residues" evidence="2">
    <location>
        <begin position="1329"/>
        <end position="1340"/>
    </location>
</feature>
<reference evidence="4" key="1">
    <citation type="journal article" date="2021" name="Microbiol. Resour. Announc.">
        <title>LGAAP: Leishmaniinae Genome Assembly and Annotation Pipeline.</title>
        <authorList>
            <person name="Almutairi H."/>
            <person name="Urbaniak M.D."/>
            <person name="Bates M.D."/>
            <person name="Jariyapan N."/>
            <person name="Kwakye-Nuako G."/>
            <person name="Thomaz-Soccol V."/>
            <person name="Al-Salem W.S."/>
            <person name="Dillon R.J."/>
            <person name="Bates P.A."/>
            <person name="Gatherer D."/>
        </authorList>
    </citation>
    <scope>NUCLEOTIDE SEQUENCE [LARGE SCALE GENOMIC DNA]</scope>
</reference>
<dbReference type="GeneID" id="92361534"/>
<comment type="caution">
    <text evidence="3">The sequence shown here is derived from an EMBL/GenBank/DDBJ whole genome shotgun (WGS) entry which is preliminary data.</text>
</comment>
<organism evidence="3 4">
    <name type="scientific">Leishmania orientalis</name>
    <dbReference type="NCBI Taxonomy" id="2249476"/>
    <lineage>
        <taxon>Eukaryota</taxon>
        <taxon>Discoba</taxon>
        <taxon>Euglenozoa</taxon>
        <taxon>Kinetoplastea</taxon>
        <taxon>Metakinetoplastina</taxon>
        <taxon>Trypanosomatida</taxon>
        <taxon>Trypanosomatidae</taxon>
        <taxon>Leishmaniinae</taxon>
        <taxon>Leishmania</taxon>
    </lineage>
</organism>
<dbReference type="EMBL" id="JAFHLR010000016">
    <property type="protein sequence ID" value="KAG5482408.1"/>
    <property type="molecule type" value="Genomic_DNA"/>
</dbReference>
<feature type="region of interest" description="Disordered" evidence="2">
    <location>
        <begin position="943"/>
        <end position="962"/>
    </location>
</feature>
<accession>A0A836KYA9</accession>
<keyword evidence="1" id="KW-0175">Coiled coil</keyword>
<dbReference type="Proteomes" id="UP000674143">
    <property type="component" value="Unassembled WGS sequence"/>
</dbReference>
<gene>
    <name evidence="3" type="ORF">LSCM4_05666</name>
</gene>
<evidence type="ECO:0000256" key="2">
    <source>
        <dbReference type="SAM" id="MobiDB-lite"/>
    </source>
</evidence>
<feature type="region of interest" description="Disordered" evidence="2">
    <location>
        <begin position="1"/>
        <end position="110"/>
    </location>
</feature>
<reference evidence="4" key="2">
    <citation type="journal article" date="2021" name="Sci. Data">
        <title>Chromosome-scale genome sequencing, assembly and annotation of six genomes from subfamily Leishmaniinae.</title>
        <authorList>
            <person name="Almutairi H."/>
            <person name="Urbaniak M.D."/>
            <person name="Bates M.D."/>
            <person name="Jariyapan N."/>
            <person name="Kwakye-Nuako G."/>
            <person name="Thomaz Soccol V."/>
            <person name="Al-Salem W.S."/>
            <person name="Dillon R.J."/>
            <person name="Bates P.A."/>
            <person name="Gatherer D."/>
        </authorList>
    </citation>
    <scope>NUCLEOTIDE SEQUENCE [LARGE SCALE GENOMIC DNA]</scope>
</reference>
<evidence type="ECO:0000313" key="4">
    <source>
        <dbReference type="Proteomes" id="UP000674143"/>
    </source>
</evidence>
<feature type="region of interest" description="Disordered" evidence="2">
    <location>
        <begin position="1425"/>
        <end position="1466"/>
    </location>
</feature>
<feature type="region of interest" description="Disordered" evidence="2">
    <location>
        <begin position="644"/>
        <end position="676"/>
    </location>
</feature>
<feature type="compositionally biased region" description="Basic and acidic residues" evidence="2">
    <location>
        <begin position="67"/>
        <end position="84"/>
    </location>
</feature>
<feature type="compositionally biased region" description="Polar residues" evidence="2">
    <location>
        <begin position="1425"/>
        <end position="1444"/>
    </location>
</feature>
<protein>
    <submittedName>
        <fullName evidence="3">Uncharacterized protein</fullName>
    </submittedName>
</protein>
<feature type="region of interest" description="Disordered" evidence="2">
    <location>
        <begin position="1321"/>
        <end position="1347"/>
    </location>
</feature>
<keyword evidence="4" id="KW-1185">Reference proteome</keyword>
<feature type="compositionally biased region" description="Basic and acidic residues" evidence="2">
    <location>
        <begin position="1174"/>
        <end position="1183"/>
    </location>
</feature>
<feature type="region of interest" description="Disordered" evidence="2">
    <location>
        <begin position="301"/>
        <end position="335"/>
    </location>
</feature>
<feature type="compositionally biased region" description="Low complexity" evidence="2">
    <location>
        <begin position="305"/>
        <end position="314"/>
    </location>
</feature>
<feature type="compositionally biased region" description="Low complexity" evidence="2">
    <location>
        <begin position="1457"/>
        <end position="1466"/>
    </location>
</feature>
<dbReference type="SMR" id="A0A836KYA9"/>